<protein>
    <submittedName>
        <fullName evidence="1">Uncharacterized protein</fullName>
    </submittedName>
</protein>
<proteinExistence type="predicted"/>
<sequence length="31" mass="3639">MRMHKNDMRLSYLVRQGGLHTLSDMNIGVQH</sequence>
<organism evidence="1">
    <name type="scientific">marine metagenome</name>
    <dbReference type="NCBI Taxonomy" id="408172"/>
    <lineage>
        <taxon>unclassified sequences</taxon>
        <taxon>metagenomes</taxon>
        <taxon>ecological metagenomes</taxon>
    </lineage>
</organism>
<dbReference type="AlphaFoldDB" id="A0A381UR87"/>
<accession>A0A381UR87</accession>
<name>A0A381UR87_9ZZZZ</name>
<evidence type="ECO:0000313" key="1">
    <source>
        <dbReference type="EMBL" id="SVA30692.1"/>
    </source>
</evidence>
<gene>
    <name evidence="1" type="ORF">METZ01_LOCUS83546</name>
</gene>
<dbReference type="EMBL" id="UINC01006968">
    <property type="protein sequence ID" value="SVA30692.1"/>
    <property type="molecule type" value="Genomic_DNA"/>
</dbReference>
<reference evidence="1" key="1">
    <citation type="submission" date="2018-05" db="EMBL/GenBank/DDBJ databases">
        <authorList>
            <person name="Lanie J.A."/>
            <person name="Ng W.-L."/>
            <person name="Kazmierczak K.M."/>
            <person name="Andrzejewski T.M."/>
            <person name="Davidsen T.M."/>
            <person name="Wayne K.J."/>
            <person name="Tettelin H."/>
            <person name="Glass J.I."/>
            <person name="Rusch D."/>
            <person name="Podicherti R."/>
            <person name="Tsui H.-C.T."/>
            <person name="Winkler M.E."/>
        </authorList>
    </citation>
    <scope>NUCLEOTIDE SEQUENCE</scope>
</reference>